<dbReference type="GO" id="GO:0042597">
    <property type="term" value="C:periplasmic space"/>
    <property type="evidence" value="ECO:0007669"/>
    <property type="project" value="UniProtKB-SubCell"/>
</dbReference>
<evidence type="ECO:0000256" key="5">
    <source>
        <dbReference type="ARBA" id="ARBA00070588"/>
    </source>
</evidence>
<dbReference type="Pfam" id="PF13202">
    <property type="entry name" value="EF-hand_5"/>
    <property type="match status" value="2"/>
</dbReference>
<evidence type="ECO:0000259" key="7">
    <source>
        <dbReference type="PROSITE" id="PS50222"/>
    </source>
</evidence>
<dbReference type="Pfam" id="PF04972">
    <property type="entry name" value="BON"/>
    <property type="match status" value="1"/>
</dbReference>
<proteinExistence type="predicted"/>
<dbReference type="AlphaFoldDB" id="A0A1G9CVN9"/>
<dbReference type="SUPFAM" id="SSF47473">
    <property type="entry name" value="EF-hand"/>
    <property type="match status" value="1"/>
</dbReference>
<accession>A0A1G9CVN9</accession>
<dbReference type="FunFam" id="3.30.1340.30:FF:000001">
    <property type="entry name" value="Molecular chaperone OsmY"/>
    <property type="match status" value="1"/>
</dbReference>
<dbReference type="PROSITE" id="PS50914">
    <property type="entry name" value="BON"/>
    <property type="match status" value="1"/>
</dbReference>
<keyword evidence="3" id="KW-0677">Repeat</keyword>
<evidence type="ECO:0000256" key="2">
    <source>
        <dbReference type="ARBA" id="ARBA00022729"/>
    </source>
</evidence>
<comment type="subcellular location">
    <subcellularLocation>
        <location evidence="1">Periplasm</location>
    </subcellularLocation>
</comment>
<dbReference type="InterPro" id="IPR002048">
    <property type="entry name" value="EF_hand_dom"/>
</dbReference>
<keyword evidence="4" id="KW-0574">Periplasm</keyword>
<evidence type="ECO:0000256" key="4">
    <source>
        <dbReference type="ARBA" id="ARBA00022764"/>
    </source>
</evidence>
<dbReference type="SMART" id="SM00749">
    <property type="entry name" value="BON"/>
    <property type="match status" value="1"/>
</dbReference>
<evidence type="ECO:0000256" key="3">
    <source>
        <dbReference type="ARBA" id="ARBA00022737"/>
    </source>
</evidence>
<keyword evidence="10" id="KW-1185">Reference proteome</keyword>
<feature type="chain" id="PRO_5011495522" description="Osmotically-inducible protein Y" evidence="6">
    <location>
        <begin position="21"/>
        <end position="165"/>
    </location>
</feature>
<dbReference type="InterPro" id="IPR007055">
    <property type="entry name" value="BON_dom"/>
</dbReference>
<reference evidence="10" key="1">
    <citation type="submission" date="2016-10" db="EMBL/GenBank/DDBJ databases">
        <authorList>
            <person name="Varghese N."/>
            <person name="Submissions S."/>
        </authorList>
    </citation>
    <scope>NUCLEOTIDE SEQUENCE [LARGE SCALE GENOMIC DNA]</scope>
    <source>
        <strain evidence="10">CBMB127</strain>
    </source>
</reference>
<dbReference type="EMBL" id="FNFX01000003">
    <property type="protein sequence ID" value="SDK55699.1"/>
    <property type="molecule type" value="Genomic_DNA"/>
</dbReference>
<feature type="domain" description="EF-hand" evidence="7">
    <location>
        <begin position="55"/>
        <end position="90"/>
    </location>
</feature>
<dbReference type="Gene3D" id="3.30.1340.30">
    <property type="match status" value="1"/>
</dbReference>
<dbReference type="STRING" id="492660.SAMN05192566_1645"/>
<dbReference type="PROSITE" id="PS00018">
    <property type="entry name" value="EF_HAND_1"/>
    <property type="match status" value="1"/>
</dbReference>
<dbReference type="Gene3D" id="1.10.238.10">
    <property type="entry name" value="EF-hand"/>
    <property type="match status" value="1"/>
</dbReference>
<feature type="domain" description="BON" evidence="8">
    <location>
        <begin position="97"/>
        <end position="165"/>
    </location>
</feature>
<evidence type="ECO:0000313" key="9">
    <source>
        <dbReference type="EMBL" id="SDK55699.1"/>
    </source>
</evidence>
<dbReference type="Proteomes" id="UP000198629">
    <property type="component" value="Unassembled WGS sequence"/>
</dbReference>
<evidence type="ECO:0000313" key="10">
    <source>
        <dbReference type="Proteomes" id="UP000198629"/>
    </source>
</evidence>
<dbReference type="RefSeq" id="WP_091471660.1">
    <property type="nucleotide sequence ID" value="NZ_FNFX01000003.1"/>
</dbReference>
<organism evidence="9 10">
    <name type="scientific">Methylophilus rhizosphaerae</name>
    <dbReference type="NCBI Taxonomy" id="492660"/>
    <lineage>
        <taxon>Bacteria</taxon>
        <taxon>Pseudomonadati</taxon>
        <taxon>Pseudomonadota</taxon>
        <taxon>Betaproteobacteria</taxon>
        <taxon>Nitrosomonadales</taxon>
        <taxon>Methylophilaceae</taxon>
        <taxon>Methylophilus</taxon>
    </lineage>
</organism>
<feature type="signal peptide" evidence="6">
    <location>
        <begin position="1"/>
        <end position="20"/>
    </location>
</feature>
<dbReference type="PROSITE" id="PS50222">
    <property type="entry name" value="EF_HAND_2"/>
    <property type="match status" value="1"/>
</dbReference>
<dbReference type="PANTHER" id="PTHR34606">
    <property type="entry name" value="BON DOMAIN-CONTAINING PROTEIN"/>
    <property type="match status" value="1"/>
</dbReference>
<evidence type="ECO:0000256" key="1">
    <source>
        <dbReference type="ARBA" id="ARBA00004418"/>
    </source>
</evidence>
<dbReference type="PANTHER" id="PTHR34606:SF15">
    <property type="entry name" value="BON DOMAIN-CONTAINING PROTEIN"/>
    <property type="match status" value="1"/>
</dbReference>
<name>A0A1G9CVN9_9PROT</name>
<dbReference type="InterPro" id="IPR051686">
    <property type="entry name" value="Lipoprotein_DolP"/>
</dbReference>
<sequence length="165" mass="17789">MNKKCWIAGLSVMLSTQVFAVTIDEMHGQQAPYEQAFQALDTDANGKLSAKEVAKDKDFPKGAFAKADKNHNGSLDQDEFATYKSKVDTAENKQAASDSAITAKIKSKYLVEKNLSSFKISVETKDNVVILSGFVDTADQKARAGKIASSVKGVKSVNNALVIKP</sequence>
<protein>
    <recommendedName>
        <fullName evidence="5">Osmotically-inducible protein Y</fullName>
    </recommendedName>
</protein>
<evidence type="ECO:0000256" key="6">
    <source>
        <dbReference type="SAM" id="SignalP"/>
    </source>
</evidence>
<dbReference type="InterPro" id="IPR018247">
    <property type="entry name" value="EF_Hand_1_Ca_BS"/>
</dbReference>
<evidence type="ECO:0000259" key="8">
    <source>
        <dbReference type="PROSITE" id="PS50914"/>
    </source>
</evidence>
<gene>
    <name evidence="9" type="ORF">SAMN05192566_1645</name>
</gene>
<dbReference type="OrthoDB" id="8588735at2"/>
<dbReference type="InterPro" id="IPR011992">
    <property type="entry name" value="EF-hand-dom_pair"/>
</dbReference>
<dbReference type="GO" id="GO:0005509">
    <property type="term" value="F:calcium ion binding"/>
    <property type="evidence" value="ECO:0007669"/>
    <property type="project" value="InterPro"/>
</dbReference>
<dbReference type="InterPro" id="IPR014004">
    <property type="entry name" value="Transpt-assoc_nodulatn_dom_bac"/>
</dbReference>
<keyword evidence="2 6" id="KW-0732">Signal</keyword>